<sequence length="179" mass="19522">MSEGQFFKRLMFGGLFVLLCAMVIMVKLLPLDLQPGPLPTPDLVICLVVAWVIRRPDGLPVWLIAAVVFVSDLLLMQPPGLWTAIAIGATEYLRRRHKRLQPLSVLAETGVFAALYTAMVGLNWLALTVTFADQPSLGAQLLRMPVTVAAYPFVVLLCAVGLGLRKRPVPEGFGRGSAR</sequence>
<keyword evidence="1" id="KW-0812">Transmembrane</keyword>
<gene>
    <name evidence="2" type="ORF">AB0T83_07380</name>
</gene>
<protein>
    <submittedName>
        <fullName evidence="2">Rod shape-determining protein MreD</fullName>
    </submittedName>
</protein>
<feature type="transmembrane region" description="Helical" evidence="1">
    <location>
        <begin position="12"/>
        <end position="31"/>
    </location>
</feature>
<dbReference type="RefSeq" id="WP_366192393.1">
    <property type="nucleotide sequence ID" value="NZ_JBFBVU010000006.1"/>
</dbReference>
<keyword evidence="1" id="KW-1133">Transmembrane helix</keyword>
<keyword evidence="3" id="KW-1185">Reference proteome</keyword>
<dbReference type="Proteomes" id="UP001553161">
    <property type="component" value="Unassembled WGS sequence"/>
</dbReference>
<comment type="caution">
    <text evidence="2">The sequence shown here is derived from an EMBL/GenBank/DDBJ whole genome shotgun (WGS) entry which is preliminary data.</text>
</comment>
<proteinExistence type="predicted"/>
<feature type="transmembrane region" description="Helical" evidence="1">
    <location>
        <begin position="146"/>
        <end position="164"/>
    </location>
</feature>
<evidence type="ECO:0000256" key="1">
    <source>
        <dbReference type="SAM" id="Phobius"/>
    </source>
</evidence>
<keyword evidence="1" id="KW-0472">Membrane</keyword>
<organism evidence="2 3">
    <name type="scientific">Meridianimarinicoccus marinus</name>
    <dbReference type="NCBI Taxonomy" id="3231483"/>
    <lineage>
        <taxon>Bacteria</taxon>
        <taxon>Pseudomonadati</taxon>
        <taxon>Pseudomonadota</taxon>
        <taxon>Alphaproteobacteria</taxon>
        <taxon>Rhodobacterales</taxon>
        <taxon>Paracoccaceae</taxon>
        <taxon>Meridianimarinicoccus</taxon>
    </lineage>
</organism>
<reference evidence="2 3" key="1">
    <citation type="submission" date="2024-07" db="EMBL/GenBank/DDBJ databases">
        <authorList>
            <person name="Kang M."/>
        </authorList>
    </citation>
    <scope>NUCLEOTIDE SEQUENCE [LARGE SCALE GENOMIC DNA]</scope>
    <source>
        <strain evidence="2 3">DFM31</strain>
    </source>
</reference>
<evidence type="ECO:0000313" key="3">
    <source>
        <dbReference type="Proteomes" id="UP001553161"/>
    </source>
</evidence>
<feature type="transmembrane region" description="Helical" evidence="1">
    <location>
        <begin position="61"/>
        <end position="93"/>
    </location>
</feature>
<dbReference type="EMBL" id="JBFBVU010000006">
    <property type="protein sequence ID" value="MEV8466601.1"/>
    <property type="molecule type" value="Genomic_DNA"/>
</dbReference>
<evidence type="ECO:0000313" key="2">
    <source>
        <dbReference type="EMBL" id="MEV8466601.1"/>
    </source>
</evidence>
<name>A0ABV3L501_9RHOB</name>
<feature type="transmembrane region" description="Helical" evidence="1">
    <location>
        <begin position="105"/>
        <end position="126"/>
    </location>
</feature>
<accession>A0ABV3L501</accession>